<keyword evidence="6" id="KW-1133">Transmembrane helix</keyword>
<dbReference type="Proteomes" id="UP000274556">
    <property type="component" value="Unassembled WGS sequence"/>
</dbReference>
<dbReference type="AlphaFoldDB" id="A0A495VCJ4"/>
<dbReference type="GO" id="GO:0005886">
    <property type="term" value="C:plasma membrane"/>
    <property type="evidence" value="ECO:0007669"/>
    <property type="project" value="UniProtKB-SubCell"/>
</dbReference>
<gene>
    <name evidence="8" type="ORF">BDD21_4530</name>
</gene>
<keyword evidence="5" id="KW-0812">Transmembrane</keyword>
<proteinExistence type="inferred from homology"/>
<dbReference type="GO" id="GO:0015104">
    <property type="term" value="F:antimonite transmembrane transporter activity"/>
    <property type="evidence" value="ECO:0007669"/>
    <property type="project" value="TreeGrafter"/>
</dbReference>
<evidence type="ECO:0000256" key="5">
    <source>
        <dbReference type="ARBA" id="ARBA00022692"/>
    </source>
</evidence>
<evidence type="ECO:0000313" key="8">
    <source>
        <dbReference type="EMBL" id="RKT46984.1"/>
    </source>
</evidence>
<dbReference type="InterPro" id="IPR038770">
    <property type="entry name" value="Na+/solute_symporter_sf"/>
</dbReference>
<evidence type="ECO:0000256" key="6">
    <source>
        <dbReference type="ARBA" id="ARBA00022989"/>
    </source>
</evidence>
<dbReference type="NCBIfam" id="TIGR00832">
    <property type="entry name" value="acr3"/>
    <property type="match status" value="1"/>
</dbReference>
<dbReference type="Pfam" id="PF01758">
    <property type="entry name" value="SBF"/>
    <property type="match status" value="1"/>
</dbReference>
<keyword evidence="4" id="KW-1003">Cell membrane</keyword>
<evidence type="ECO:0000256" key="2">
    <source>
        <dbReference type="ARBA" id="ARBA00010110"/>
    </source>
</evidence>
<dbReference type="PANTHER" id="PTHR43057">
    <property type="entry name" value="ARSENITE EFFLUX TRANSPORTER"/>
    <property type="match status" value="1"/>
</dbReference>
<accession>A0A495VCJ4</accession>
<comment type="subcellular location">
    <subcellularLocation>
        <location evidence="1">Cell membrane</location>
        <topology evidence="1">Multi-pass membrane protein</topology>
    </subcellularLocation>
</comment>
<keyword evidence="9" id="KW-1185">Reference proteome</keyword>
<evidence type="ECO:0000256" key="7">
    <source>
        <dbReference type="ARBA" id="ARBA00023136"/>
    </source>
</evidence>
<dbReference type="RefSeq" id="WP_170164857.1">
    <property type="nucleotide sequence ID" value="NZ_RBXL01000001.1"/>
</dbReference>
<evidence type="ECO:0000256" key="3">
    <source>
        <dbReference type="ARBA" id="ARBA00022448"/>
    </source>
</evidence>
<dbReference type="GO" id="GO:0015105">
    <property type="term" value="F:arsenite transmembrane transporter activity"/>
    <property type="evidence" value="ECO:0007669"/>
    <property type="project" value="TreeGrafter"/>
</dbReference>
<dbReference type="PANTHER" id="PTHR43057:SF1">
    <property type="entry name" value="ARSENICAL-RESISTANCE PROTEIN 3"/>
    <property type="match status" value="1"/>
</dbReference>
<dbReference type="EMBL" id="RBXL01000001">
    <property type="protein sequence ID" value="RKT46984.1"/>
    <property type="molecule type" value="Genomic_DNA"/>
</dbReference>
<reference evidence="8 9" key="1">
    <citation type="submission" date="2018-10" db="EMBL/GenBank/DDBJ databases">
        <title>Genomic Encyclopedia of Archaeal and Bacterial Type Strains, Phase II (KMG-II): from individual species to whole genera.</title>
        <authorList>
            <person name="Goeker M."/>
        </authorList>
    </citation>
    <scope>NUCLEOTIDE SEQUENCE [LARGE SCALE GENOMIC DNA]</scope>
    <source>
        <strain evidence="8 9">DSM 235</strain>
    </source>
</reference>
<keyword evidence="3" id="KW-0813">Transport</keyword>
<keyword evidence="7" id="KW-0472">Membrane</keyword>
<organism evidence="8 9">
    <name type="scientific">Thiocapsa rosea</name>
    <dbReference type="NCBI Taxonomy" id="69360"/>
    <lineage>
        <taxon>Bacteria</taxon>
        <taxon>Pseudomonadati</taxon>
        <taxon>Pseudomonadota</taxon>
        <taxon>Gammaproteobacteria</taxon>
        <taxon>Chromatiales</taxon>
        <taxon>Chromatiaceae</taxon>
        <taxon>Thiocapsa</taxon>
    </lineage>
</organism>
<name>A0A495VCJ4_9GAMM</name>
<dbReference type="Gene3D" id="1.20.1530.20">
    <property type="match status" value="1"/>
</dbReference>
<comment type="similarity">
    <text evidence="2">Belongs to the arsenical resistance-3 (ACR3) (TC 2.A.59) family.</text>
</comment>
<sequence length="591" mass="63299">MTSQCEVAGKQAAGADIGLFERYLSLWVALCILAGIGLGHFASGAFQTIGELEVAQINLPVAVLIWLMIIPMLLKVDLTALSGVTAHWRGSVVTLVVNWAIKPFSMALLAWLFIGWWFAPYLPAEQIDSYIAGMIILGAAPCTAMVFVWSNLSRGEPNFTLAQVALNDLIMVVAFGPIVALLLGLTAIFVPWETLLLSVLLYIVVPLVIATIWRRLLLRADPRGGALARVLERLHPVSLIALLATLVMLFGFQGEQIIRQPLIIGLLAVPLLIQSVLIFVIAYLANRWVRSPHCIAGPSAMIGTSNFFELAVATAIALFGFTSGAALATVVGVLIEVPVMLLLVRVVMRTRRWYERGRGIPPSTDLVPFAGAQAPAESASGMVLLPRASDGAVRWVHGQVVANRIAELTAPVGGRLLACCVYEGDAVAADQELLRIAPTAGATAAASGDRGLKGRPEAIDTIDNTLATDALVLRAPWEALVRRVHTPIEGRLVEPDEPLIELIATDGIALRFAVEEGDAMALRPGDRVQVHFGTGGASVDASGETSGIELQIERAWPELDPDTRTRRFEARLPADLNPVVGLSAQVRIVVA</sequence>
<dbReference type="SUPFAM" id="SSF111369">
    <property type="entry name" value="HlyD-like secretion proteins"/>
    <property type="match status" value="1"/>
</dbReference>
<dbReference type="GO" id="GO:0015297">
    <property type="term" value="F:antiporter activity"/>
    <property type="evidence" value="ECO:0007669"/>
    <property type="project" value="InterPro"/>
</dbReference>
<evidence type="ECO:0000313" key="9">
    <source>
        <dbReference type="Proteomes" id="UP000274556"/>
    </source>
</evidence>
<evidence type="ECO:0000256" key="4">
    <source>
        <dbReference type="ARBA" id="ARBA00022475"/>
    </source>
</evidence>
<comment type="caution">
    <text evidence="8">The sequence shown here is derived from an EMBL/GenBank/DDBJ whole genome shotgun (WGS) entry which is preliminary data.</text>
</comment>
<evidence type="ECO:0000256" key="1">
    <source>
        <dbReference type="ARBA" id="ARBA00004651"/>
    </source>
</evidence>
<dbReference type="Gene3D" id="2.40.30.170">
    <property type="match status" value="1"/>
</dbReference>
<dbReference type="InterPro" id="IPR004706">
    <property type="entry name" value="Arsenical-R_Acr3"/>
</dbReference>
<dbReference type="InterPro" id="IPR002657">
    <property type="entry name" value="BilAc:Na_symport/Acr3"/>
</dbReference>
<protein>
    <submittedName>
        <fullName evidence="8">Arsenical-resistance protein</fullName>
    </submittedName>
</protein>